<keyword evidence="2" id="KW-0238">DNA-binding</keyword>
<protein>
    <recommendedName>
        <fullName evidence="4">HTH araC/xylS-type domain-containing protein</fullName>
    </recommendedName>
</protein>
<dbReference type="PROSITE" id="PS01124">
    <property type="entry name" value="HTH_ARAC_FAMILY_2"/>
    <property type="match status" value="1"/>
</dbReference>
<dbReference type="RefSeq" id="WP_106749531.1">
    <property type="nucleotide sequence ID" value="NZ_CP027668.1"/>
</dbReference>
<dbReference type="Pfam" id="PF12833">
    <property type="entry name" value="HTH_18"/>
    <property type="match status" value="1"/>
</dbReference>
<dbReference type="EMBL" id="CP027668">
    <property type="protein sequence ID" value="AVO46190.1"/>
    <property type="molecule type" value="Genomic_DNA"/>
</dbReference>
<dbReference type="SUPFAM" id="SSF46689">
    <property type="entry name" value="Homeodomain-like"/>
    <property type="match status" value="2"/>
</dbReference>
<dbReference type="KEGG" id="phr:C6569_14585"/>
<dbReference type="InterPro" id="IPR018060">
    <property type="entry name" value="HTH_AraC"/>
</dbReference>
<dbReference type="PRINTS" id="PR00032">
    <property type="entry name" value="HTHARAC"/>
</dbReference>
<dbReference type="Proteomes" id="UP000237889">
    <property type="component" value="Chromosome"/>
</dbReference>
<dbReference type="InterPro" id="IPR009057">
    <property type="entry name" value="Homeodomain-like_sf"/>
</dbReference>
<dbReference type="Gene3D" id="1.10.10.60">
    <property type="entry name" value="Homeodomain-like"/>
    <property type="match status" value="2"/>
</dbReference>
<evidence type="ECO:0000313" key="6">
    <source>
        <dbReference type="Proteomes" id="UP000237889"/>
    </source>
</evidence>
<gene>
    <name evidence="5" type="ORF">C6569_14585</name>
</gene>
<dbReference type="PROSITE" id="PS00041">
    <property type="entry name" value="HTH_ARAC_FAMILY_1"/>
    <property type="match status" value="1"/>
</dbReference>
<organism evidence="5 6">
    <name type="scientific">Phreatobacter cathodiphilus</name>
    <dbReference type="NCBI Taxonomy" id="1868589"/>
    <lineage>
        <taxon>Bacteria</taxon>
        <taxon>Pseudomonadati</taxon>
        <taxon>Pseudomonadota</taxon>
        <taxon>Alphaproteobacteria</taxon>
        <taxon>Hyphomicrobiales</taxon>
        <taxon>Phreatobacteraceae</taxon>
        <taxon>Phreatobacter</taxon>
    </lineage>
</organism>
<keyword evidence="6" id="KW-1185">Reference proteome</keyword>
<sequence length="287" mass="31694">MLLKPLNPDSGGRIEHSIVATWPGFVAKTSRRKTDYSISYASNPSEHYIALHHFSRREGETRIDGLPGSSLTDLRGKLTQIPAGCGAQGWTAGASNEGHVTMMFFDPGQLTSELGRMYSASSVRPKLYFEDPDIADAMTRLDRVLSEGDGPTDLYAESIGLFIAARVLELSRLDQAPERNAVGSRSRMAILEDYLRSHVGSQVSIDDLAQLAGLSRFHLIRSFRDAFGATPYQYFLRLRMNEARRLLTATTLPVAQVATKVGFSSSTQFVKMFRAMEGVTPGSLRQR</sequence>
<dbReference type="InterPro" id="IPR050204">
    <property type="entry name" value="AraC_XylS_family_regulators"/>
</dbReference>
<dbReference type="AlphaFoldDB" id="A0A2S0NDE3"/>
<reference evidence="5 6" key="1">
    <citation type="submission" date="2018-03" db="EMBL/GenBank/DDBJ databases">
        <title>Genome sequencing of Phreatobacter sp.</title>
        <authorList>
            <person name="Kim S.-J."/>
            <person name="Heo J."/>
            <person name="Kwon S.-W."/>
        </authorList>
    </citation>
    <scope>NUCLEOTIDE SEQUENCE [LARGE SCALE GENOMIC DNA]</scope>
    <source>
        <strain evidence="5 6">S-12</strain>
    </source>
</reference>
<dbReference type="InterPro" id="IPR018062">
    <property type="entry name" value="HTH_AraC-typ_CS"/>
</dbReference>
<dbReference type="PANTHER" id="PTHR46796">
    <property type="entry name" value="HTH-TYPE TRANSCRIPTIONAL ACTIVATOR RHAS-RELATED"/>
    <property type="match status" value="1"/>
</dbReference>
<name>A0A2S0NDE3_9HYPH</name>
<evidence type="ECO:0000256" key="3">
    <source>
        <dbReference type="ARBA" id="ARBA00023163"/>
    </source>
</evidence>
<feature type="domain" description="HTH araC/xylS-type" evidence="4">
    <location>
        <begin position="189"/>
        <end position="287"/>
    </location>
</feature>
<dbReference type="OrthoDB" id="9806208at2"/>
<dbReference type="SMART" id="SM00342">
    <property type="entry name" value="HTH_ARAC"/>
    <property type="match status" value="1"/>
</dbReference>
<evidence type="ECO:0000256" key="1">
    <source>
        <dbReference type="ARBA" id="ARBA00023015"/>
    </source>
</evidence>
<accession>A0A2S0NDE3</accession>
<dbReference type="GO" id="GO:0043565">
    <property type="term" value="F:sequence-specific DNA binding"/>
    <property type="evidence" value="ECO:0007669"/>
    <property type="project" value="InterPro"/>
</dbReference>
<keyword evidence="1" id="KW-0805">Transcription regulation</keyword>
<evidence type="ECO:0000313" key="5">
    <source>
        <dbReference type="EMBL" id="AVO46190.1"/>
    </source>
</evidence>
<evidence type="ECO:0000256" key="2">
    <source>
        <dbReference type="ARBA" id="ARBA00023125"/>
    </source>
</evidence>
<evidence type="ECO:0000259" key="4">
    <source>
        <dbReference type="PROSITE" id="PS01124"/>
    </source>
</evidence>
<proteinExistence type="predicted"/>
<dbReference type="GO" id="GO:0003700">
    <property type="term" value="F:DNA-binding transcription factor activity"/>
    <property type="evidence" value="ECO:0007669"/>
    <property type="project" value="InterPro"/>
</dbReference>
<keyword evidence="3" id="KW-0804">Transcription</keyword>
<dbReference type="InterPro" id="IPR020449">
    <property type="entry name" value="Tscrpt_reg_AraC-type_HTH"/>
</dbReference>